<gene>
    <name evidence="2" type="ORF">GRI35_06900</name>
</gene>
<dbReference type="Gene3D" id="1.10.760.10">
    <property type="entry name" value="Cytochrome c-like domain"/>
    <property type="match status" value="1"/>
</dbReference>
<dbReference type="NCBIfam" id="TIGR03806">
    <property type="entry name" value="chp_HNE_0200"/>
    <property type="match status" value="1"/>
</dbReference>
<dbReference type="GO" id="GO:0009055">
    <property type="term" value="F:electron transfer activity"/>
    <property type="evidence" value="ECO:0007669"/>
    <property type="project" value="InterPro"/>
</dbReference>
<accession>A0A844Z833</accession>
<protein>
    <recommendedName>
        <fullName evidence="4">Cytochrome c domain-containing protein</fullName>
    </recommendedName>
</protein>
<keyword evidence="1" id="KW-0732">Signal</keyword>
<proteinExistence type="predicted"/>
<dbReference type="PROSITE" id="PS51257">
    <property type="entry name" value="PROKAR_LIPOPROTEIN"/>
    <property type="match status" value="1"/>
</dbReference>
<dbReference type="InterPro" id="IPR036909">
    <property type="entry name" value="Cyt_c-like_dom_sf"/>
</dbReference>
<evidence type="ECO:0000256" key="1">
    <source>
        <dbReference type="SAM" id="SignalP"/>
    </source>
</evidence>
<dbReference type="AlphaFoldDB" id="A0A844Z833"/>
<dbReference type="RefSeq" id="WP_160613477.1">
    <property type="nucleotide sequence ID" value="NZ_JAUFQM010000001.1"/>
</dbReference>
<sequence>MKRLSLSILGAAALSAGCAIAVQATVVAVTAVNDTAVLETKLPRSLSDYGFFADATAQIPSAGVIPYRLNTPLYTDSAIKLRFAYVPAGKQAVADGEGLLQFPVGSALIKTFAYGEGEDRRLIETRVLLHRADGWLALPYKWNEEQTEAKLALVGARLEVDTPEHGTISYRVPNKNQCKQCHSIDDAVVPIGPKARNLSGDWMADMVKAGHVDAVPDGTNTLPVWEHRQKADVNATARAYLDVNCAHCHQPQGKASNSGLDLRWEQDDPTAVGIRKRPVAAGRGSGGLNFSIVPGDSTRSIMVHRMGSDNPGVAMPELGKTTVDKDGVDVITRWIDAMPEKTF</sequence>
<comment type="caution">
    <text evidence="2">The sequence shown here is derived from an EMBL/GenBank/DDBJ whole genome shotgun (WGS) entry which is preliminary data.</text>
</comment>
<dbReference type="EMBL" id="WTYZ01000001">
    <property type="protein sequence ID" value="MXO83093.1"/>
    <property type="molecule type" value="Genomic_DNA"/>
</dbReference>
<dbReference type="GO" id="GO:0020037">
    <property type="term" value="F:heme binding"/>
    <property type="evidence" value="ECO:0007669"/>
    <property type="project" value="InterPro"/>
</dbReference>
<feature type="signal peptide" evidence="1">
    <location>
        <begin position="1"/>
        <end position="21"/>
    </location>
</feature>
<feature type="chain" id="PRO_5032691168" description="Cytochrome c domain-containing protein" evidence="1">
    <location>
        <begin position="22"/>
        <end position="343"/>
    </location>
</feature>
<dbReference type="OrthoDB" id="338827at2"/>
<keyword evidence="3" id="KW-1185">Reference proteome</keyword>
<name>A0A844Z833_9SPHN</name>
<evidence type="ECO:0008006" key="4">
    <source>
        <dbReference type="Google" id="ProtNLM"/>
    </source>
</evidence>
<dbReference type="InterPro" id="IPR022269">
    <property type="entry name" value="SO_2930-like_C"/>
</dbReference>
<evidence type="ECO:0000313" key="3">
    <source>
        <dbReference type="Proteomes" id="UP000460290"/>
    </source>
</evidence>
<evidence type="ECO:0000313" key="2">
    <source>
        <dbReference type="EMBL" id="MXO83093.1"/>
    </source>
</evidence>
<dbReference type="Proteomes" id="UP000460290">
    <property type="component" value="Unassembled WGS sequence"/>
</dbReference>
<organism evidence="2 3">
    <name type="scientific">Pontixanthobacter aestiaquae</name>
    <dbReference type="NCBI Taxonomy" id="1509367"/>
    <lineage>
        <taxon>Bacteria</taxon>
        <taxon>Pseudomonadati</taxon>
        <taxon>Pseudomonadota</taxon>
        <taxon>Alphaproteobacteria</taxon>
        <taxon>Sphingomonadales</taxon>
        <taxon>Erythrobacteraceae</taxon>
        <taxon>Pontixanthobacter</taxon>
    </lineage>
</organism>
<reference evidence="2 3" key="1">
    <citation type="submission" date="2019-12" db="EMBL/GenBank/DDBJ databases">
        <title>Genomic-based taxomic classification of the family Erythrobacteraceae.</title>
        <authorList>
            <person name="Xu L."/>
        </authorList>
    </citation>
    <scope>NUCLEOTIDE SEQUENCE [LARGE SCALE GENOMIC DNA]</scope>
    <source>
        <strain evidence="2 3">KCTC 42006</strain>
    </source>
</reference>